<dbReference type="AlphaFoldDB" id="A0AA44UV63"/>
<name>A0AA44UV63_PSEA5</name>
<reference evidence="3 4" key="1">
    <citation type="submission" date="2017-11" db="EMBL/GenBank/DDBJ databases">
        <title>Sequencing the genomes of 1000 actinobacteria strains.</title>
        <authorList>
            <person name="Klenk H.-P."/>
        </authorList>
    </citation>
    <scope>NUCLEOTIDE SEQUENCE [LARGE SCALE GENOMIC DNA]</scope>
    <source>
        <strain evidence="3 4">DSM 44104</strain>
    </source>
</reference>
<gene>
    <name evidence="3" type="ORF">ATL51_0251</name>
</gene>
<accession>A0AA44UV63</accession>
<keyword evidence="2" id="KW-0812">Transmembrane</keyword>
<keyword evidence="2" id="KW-1133">Transmembrane helix</keyword>
<dbReference type="Proteomes" id="UP000232453">
    <property type="component" value="Unassembled WGS sequence"/>
</dbReference>
<comment type="caution">
    <text evidence="3">The sequence shown here is derived from an EMBL/GenBank/DDBJ whole genome shotgun (WGS) entry which is preliminary data.</text>
</comment>
<evidence type="ECO:0000256" key="1">
    <source>
        <dbReference type="SAM" id="MobiDB-lite"/>
    </source>
</evidence>
<proteinExistence type="predicted"/>
<feature type="region of interest" description="Disordered" evidence="1">
    <location>
        <begin position="57"/>
        <end position="85"/>
    </location>
</feature>
<sequence length="288" mass="29789">MARLMNPDGRQMYSRPGRPGPGERGRAMLILGGVGVLLLGLIIAVIMFVTGMFTGSETTGPRPSADPMLSSPGLGPSAGSGPQAEAALAQAPMLQLPVSAVSPRTLSTRTAGPPIALPQPEQVTGSLVPTGFPATEAGALAQLVELMKVGMADADPQTWARAYDSLAEPGALPAAQTRTSQDLVDLRRGSNMNPTGPLRSGMRISWAPTSVMVKGTTDDGTYTVACALGELVADNDGRVVSFGWGNCLPMRRVGDQWRIASGPTAATAPSAWPGSDEAVSAGWRDITR</sequence>
<evidence type="ECO:0000313" key="4">
    <source>
        <dbReference type="Proteomes" id="UP000232453"/>
    </source>
</evidence>
<dbReference type="RefSeq" id="WP_100877339.1">
    <property type="nucleotide sequence ID" value="NZ_JBEPFP010000009.1"/>
</dbReference>
<evidence type="ECO:0000256" key="2">
    <source>
        <dbReference type="SAM" id="Phobius"/>
    </source>
</evidence>
<keyword evidence="2" id="KW-0472">Membrane</keyword>
<evidence type="ECO:0000313" key="3">
    <source>
        <dbReference type="EMBL" id="PKB41289.1"/>
    </source>
</evidence>
<dbReference type="EMBL" id="PHUJ01000002">
    <property type="protein sequence ID" value="PKB41289.1"/>
    <property type="molecule type" value="Genomic_DNA"/>
</dbReference>
<feature type="compositionally biased region" description="Low complexity" evidence="1">
    <location>
        <begin position="67"/>
        <end position="85"/>
    </location>
</feature>
<feature type="region of interest" description="Disordered" evidence="1">
    <location>
        <begin position="1"/>
        <end position="22"/>
    </location>
</feature>
<evidence type="ECO:0008006" key="5">
    <source>
        <dbReference type="Google" id="ProtNLM"/>
    </source>
</evidence>
<feature type="compositionally biased region" description="Low complexity" evidence="1">
    <location>
        <begin position="264"/>
        <end position="275"/>
    </location>
</feature>
<feature type="region of interest" description="Disordered" evidence="1">
    <location>
        <begin position="264"/>
        <end position="288"/>
    </location>
</feature>
<organism evidence="3 4">
    <name type="scientific">Pseudonocardia alni</name>
    <name type="common">Amycolata alni</name>
    <dbReference type="NCBI Taxonomy" id="33907"/>
    <lineage>
        <taxon>Bacteria</taxon>
        <taxon>Bacillati</taxon>
        <taxon>Actinomycetota</taxon>
        <taxon>Actinomycetes</taxon>
        <taxon>Pseudonocardiales</taxon>
        <taxon>Pseudonocardiaceae</taxon>
        <taxon>Pseudonocardia</taxon>
    </lineage>
</organism>
<protein>
    <recommendedName>
        <fullName evidence="5">SnoaL-like protein</fullName>
    </recommendedName>
</protein>
<feature type="transmembrane region" description="Helical" evidence="2">
    <location>
        <begin position="28"/>
        <end position="53"/>
    </location>
</feature>